<accession>N8NV36</accession>
<evidence type="ECO:0000313" key="2">
    <source>
        <dbReference type="EMBL" id="ENU18256.1"/>
    </source>
</evidence>
<organism evidence="2 3">
    <name type="scientific">Acinetobacter bohemicus ANC 3994</name>
    <dbReference type="NCBI Taxonomy" id="1217715"/>
    <lineage>
        <taxon>Bacteria</taxon>
        <taxon>Pseudomonadati</taxon>
        <taxon>Pseudomonadota</taxon>
        <taxon>Gammaproteobacteria</taxon>
        <taxon>Moraxellales</taxon>
        <taxon>Moraxellaceae</taxon>
        <taxon>Acinetobacter</taxon>
    </lineage>
</organism>
<dbReference type="RefSeq" id="WP_004650059.1">
    <property type="nucleotide sequence ID" value="NZ_KB849168.1"/>
</dbReference>
<evidence type="ECO:0000313" key="3">
    <source>
        <dbReference type="Proteomes" id="UP000013086"/>
    </source>
</evidence>
<gene>
    <name evidence="2" type="ORF">F994_03379</name>
</gene>
<dbReference type="HOGENOM" id="CLU_1340839_0_0_6"/>
<dbReference type="EMBL" id="APOH01000028">
    <property type="protein sequence ID" value="ENU18256.1"/>
    <property type="molecule type" value="Genomic_DNA"/>
</dbReference>
<feature type="domain" description="DUF6915" evidence="1">
    <location>
        <begin position="1"/>
        <end position="101"/>
    </location>
</feature>
<dbReference type="eggNOG" id="ENOG5033MP1">
    <property type="taxonomic scope" value="Bacteria"/>
</dbReference>
<dbReference type="OrthoDB" id="68427at2"/>
<sequence length="209" mass="23952">MNAMQHARISAKRWGGEAEDYYEVHRFIDSTKSLCSDARHRILHTLWGVNSVVVPIYGHSLLNSAGKSVDLKDLCERDHLLVDYQQRFIPTLADFVRAIDPARLPVGFEQKIEKIHQYYSDQPQLSQILLSPLALTGKLHSLLLTHNSWFIYEILPRMGYPIRNLVDLDGAPEDFFNAMQFELWMDNGMAVPASAQALNQIKHNDQYTS</sequence>
<name>N8NV36_9GAMM</name>
<dbReference type="AlphaFoldDB" id="N8NV36"/>
<comment type="caution">
    <text evidence="2">The sequence shown here is derived from an EMBL/GenBank/DDBJ whole genome shotgun (WGS) entry which is preliminary data.</text>
</comment>
<dbReference type="Proteomes" id="UP000013086">
    <property type="component" value="Unassembled WGS sequence"/>
</dbReference>
<dbReference type="Pfam" id="PF21866">
    <property type="entry name" value="DUF6915"/>
    <property type="match status" value="1"/>
</dbReference>
<reference evidence="2 3" key="1">
    <citation type="submission" date="2013-02" db="EMBL/GenBank/DDBJ databases">
        <title>The Genome Sequence of Acinetobacter sp. ANC 3994.</title>
        <authorList>
            <consortium name="The Broad Institute Genome Sequencing Platform"/>
            <consortium name="The Broad Institute Genome Sequencing Center for Infectious Disease"/>
            <person name="Cerqueira G."/>
            <person name="Feldgarden M."/>
            <person name="Courvalin P."/>
            <person name="Perichon B."/>
            <person name="Grillot-Courvalin C."/>
            <person name="Clermont D."/>
            <person name="Rocha E."/>
            <person name="Yoon E.-J."/>
            <person name="Nemec A."/>
            <person name="Walker B."/>
            <person name="Young S.K."/>
            <person name="Zeng Q."/>
            <person name="Gargeya S."/>
            <person name="Fitzgerald M."/>
            <person name="Haas B."/>
            <person name="Abouelleil A."/>
            <person name="Alvarado L."/>
            <person name="Arachchi H.M."/>
            <person name="Berlin A.M."/>
            <person name="Chapman S.B."/>
            <person name="Dewar J."/>
            <person name="Goldberg J."/>
            <person name="Griggs A."/>
            <person name="Gujja S."/>
            <person name="Hansen M."/>
            <person name="Howarth C."/>
            <person name="Imamovic A."/>
            <person name="Larimer J."/>
            <person name="McCowan C."/>
            <person name="Murphy C."/>
            <person name="Neiman D."/>
            <person name="Pearson M."/>
            <person name="Priest M."/>
            <person name="Roberts A."/>
            <person name="Saif S."/>
            <person name="Shea T."/>
            <person name="Sisk P."/>
            <person name="Sykes S."/>
            <person name="Wortman J."/>
            <person name="Nusbaum C."/>
            <person name="Birren B."/>
        </authorList>
    </citation>
    <scope>NUCLEOTIDE SEQUENCE [LARGE SCALE GENOMIC DNA]</scope>
    <source>
        <strain evidence="2 3">ANC 3994</strain>
    </source>
</reference>
<proteinExistence type="predicted"/>
<evidence type="ECO:0000259" key="1">
    <source>
        <dbReference type="Pfam" id="PF21866"/>
    </source>
</evidence>
<dbReference type="InterPro" id="IPR054061">
    <property type="entry name" value="DUF6915"/>
</dbReference>
<protein>
    <recommendedName>
        <fullName evidence="1">DUF6915 domain-containing protein</fullName>
    </recommendedName>
</protein>
<dbReference type="PATRIC" id="fig|1217715.3.peg.3302"/>